<protein>
    <submittedName>
        <fullName evidence="2">10671_t:CDS:1</fullName>
    </submittedName>
</protein>
<feature type="compositionally biased region" description="Basic and acidic residues" evidence="1">
    <location>
        <begin position="186"/>
        <end position="197"/>
    </location>
</feature>
<reference evidence="2 3" key="1">
    <citation type="submission" date="2021-06" db="EMBL/GenBank/DDBJ databases">
        <authorList>
            <person name="Kallberg Y."/>
            <person name="Tangrot J."/>
            <person name="Rosling A."/>
        </authorList>
    </citation>
    <scope>NUCLEOTIDE SEQUENCE [LARGE SCALE GENOMIC DNA]</scope>
    <source>
        <strain evidence="2 3">120-4 pot B 10/14</strain>
    </source>
</reference>
<feature type="non-terminal residue" evidence="2">
    <location>
        <position position="1"/>
    </location>
</feature>
<organism evidence="2 3">
    <name type="scientific">Gigaspora margarita</name>
    <dbReference type="NCBI Taxonomy" id="4874"/>
    <lineage>
        <taxon>Eukaryota</taxon>
        <taxon>Fungi</taxon>
        <taxon>Fungi incertae sedis</taxon>
        <taxon>Mucoromycota</taxon>
        <taxon>Glomeromycotina</taxon>
        <taxon>Glomeromycetes</taxon>
        <taxon>Diversisporales</taxon>
        <taxon>Gigasporaceae</taxon>
        <taxon>Gigaspora</taxon>
    </lineage>
</organism>
<evidence type="ECO:0000256" key="1">
    <source>
        <dbReference type="SAM" id="MobiDB-lite"/>
    </source>
</evidence>
<feature type="compositionally biased region" description="Basic and acidic residues" evidence="1">
    <location>
        <begin position="25"/>
        <end position="36"/>
    </location>
</feature>
<gene>
    <name evidence="2" type="ORF">GMARGA_LOCUS25443</name>
</gene>
<name>A0ABN7W1F5_GIGMA</name>
<feature type="region of interest" description="Disordered" evidence="1">
    <location>
        <begin position="122"/>
        <end position="141"/>
    </location>
</feature>
<feature type="compositionally biased region" description="Polar residues" evidence="1">
    <location>
        <begin position="231"/>
        <end position="256"/>
    </location>
</feature>
<feature type="region of interest" description="Disordered" evidence="1">
    <location>
        <begin position="87"/>
        <end position="112"/>
    </location>
</feature>
<keyword evidence="3" id="KW-1185">Reference proteome</keyword>
<dbReference type="EMBL" id="CAJVQB010028187">
    <property type="protein sequence ID" value="CAG8811912.1"/>
    <property type="molecule type" value="Genomic_DNA"/>
</dbReference>
<feature type="compositionally biased region" description="Polar residues" evidence="1">
    <location>
        <begin position="87"/>
        <end position="98"/>
    </location>
</feature>
<evidence type="ECO:0000313" key="2">
    <source>
        <dbReference type="EMBL" id="CAG8811912.1"/>
    </source>
</evidence>
<accession>A0ABN7W1F5</accession>
<feature type="region of interest" description="Disordered" evidence="1">
    <location>
        <begin position="161"/>
        <end position="271"/>
    </location>
</feature>
<proteinExistence type="predicted"/>
<feature type="region of interest" description="Disordered" evidence="1">
    <location>
        <begin position="22"/>
        <end position="65"/>
    </location>
</feature>
<sequence>TQAMTVQVTEKNKEGACLCTNKKRKAEESEEREKSRKMLKHKKEIPQNASVKLAEAPIVDNEDTSKQSWAEMIDKDSDNLKNIANATNPWAFPSTSETNIDENACEPNLYPDHAHENMQTEAAPYETKAESKESAINDRNTHEEKAETHLTLTQATTVQVTEKNKIGACPRTNKKRKAEESEESEESRKMLKHKEETPQNASVKAPVVDNKNTSKQSWPEIMDNDSDNLKDITNTTNPWAFPNTSETNIEYTNTENDILHDKKEEAQLGKY</sequence>
<comment type="caution">
    <text evidence="2">The sequence shown here is derived from an EMBL/GenBank/DDBJ whole genome shotgun (WGS) entry which is preliminary data.</text>
</comment>
<feature type="compositionally biased region" description="Basic and acidic residues" evidence="1">
    <location>
        <begin position="257"/>
        <end position="271"/>
    </location>
</feature>
<dbReference type="Proteomes" id="UP000789901">
    <property type="component" value="Unassembled WGS sequence"/>
</dbReference>
<feature type="compositionally biased region" description="Basic and acidic residues" evidence="1">
    <location>
        <begin position="127"/>
        <end position="141"/>
    </location>
</feature>
<evidence type="ECO:0000313" key="3">
    <source>
        <dbReference type="Proteomes" id="UP000789901"/>
    </source>
</evidence>